<evidence type="ECO:0000256" key="1">
    <source>
        <dbReference type="SAM" id="Coils"/>
    </source>
</evidence>
<evidence type="ECO:0000313" key="2">
    <source>
        <dbReference type="EMBL" id="RDF05011.1"/>
    </source>
</evidence>
<accession>A0A369ZJ03</accession>
<sequence length="321" mass="38036">MSKPRFLPKKSYSLSDAVKYISLNHNIEITESDLLEYIQNGDLTASIYLEGDSSEIDAINRKEIAENERLLVRGEELFLQFSQSETNAKINKLDAREITVIDLENVYFHIKVILNNRYYPDNYFNDDTIKLYSGEIGRFKNIIFNGYFTLSNYLFERYNVSELIEQGYIDELEEIRMNTGESFYFHLPFEVNQTKIQLEDICIIHKDIIEFLELFSVTELDNRQDEKHELKIQLQKKNEEYLKLYKEFEKIKNQPNNKEVFGKSETSYLNIIQALKDELIDNTKFRNQSDLINYLSEKYTGYQGLTESNLRDKFARANLIR</sequence>
<dbReference type="AlphaFoldDB" id="A0A369ZJ03"/>
<reference evidence="2 3" key="1">
    <citation type="submission" date="2018-05" db="EMBL/GenBank/DDBJ databases">
        <title>Draft Genome Sequences for a Diverse set of 7 Haemophilus Species.</title>
        <authorList>
            <person name="Nichols M."/>
            <person name="Topaz N."/>
            <person name="Wang X."/>
            <person name="Wang X."/>
            <person name="Boxrud D."/>
        </authorList>
    </citation>
    <scope>NUCLEOTIDE SEQUENCE [LARGE SCALE GENOMIC DNA]</scope>
    <source>
        <strain evidence="2 3">C2010039593</strain>
    </source>
</reference>
<evidence type="ECO:0000313" key="3">
    <source>
        <dbReference type="Proteomes" id="UP000253999"/>
    </source>
</evidence>
<keyword evidence="1" id="KW-0175">Coiled coil</keyword>
<dbReference type="EMBL" id="QEQD01000003">
    <property type="protein sequence ID" value="RDF05011.1"/>
    <property type="molecule type" value="Genomic_DNA"/>
</dbReference>
<name>A0A369ZJ03_HAEPH</name>
<dbReference type="RefSeq" id="WP_111312764.1">
    <property type="nucleotide sequence ID" value="NZ_QEQD01000003.1"/>
</dbReference>
<gene>
    <name evidence="2" type="ORF">DPV98_04215</name>
</gene>
<comment type="caution">
    <text evidence="2">The sequence shown here is derived from an EMBL/GenBank/DDBJ whole genome shotgun (WGS) entry which is preliminary data.</text>
</comment>
<dbReference type="Proteomes" id="UP000253999">
    <property type="component" value="Unassembled WGS sequence"/>
</dbReference>
<protein>
    <submittedName>
        <fullName evidence="2">SlyX protein</fullName>
    </submittedName>
</protein>
<feature type="coiled-coil region" evidence="1">
    <location>
        <begin position="220"/>
        <end position="254"/>
    </location>
</feature>
<organism evidence="2 3">
    <name type="scientific">Haemophilus parahaemolyticus</name>
    <dbReference type="NCBI Taxonomy" id="735"/>
    <lineage>
        <taxon>Bacteria</taxon>
        <taxon>Pseudomonadati</taxon>
        <taxon>Pseudomonadota</taxon>
        <taxon>Gammaproteobacteria</taxon>
        <taxon>Pasteurellales</taxon>
        <taxon>Pasteurellaceae</taxon>
        <taxon>Haemophilus</taxon>
    </lineage>
</organism>
<proteinExistence type="predicted"/>